<name>A0A3P7MXI1_CYLGO</name>
<dbReference type="OrthoDB" id="5876600at2759"/>
<gene>
    <name evidence="1" type="ORF">CGOC_LOCUS11046</name>
</gene>
<protein>
    <submittedName>
        <fullName evidence="1">Uncharacterized protein</fullName>
    </submittedName>
</protein>
<dbReference type="Proteomes" id="UP000271889">
    <property type="component" value="Unassembled WGS sequence"/>
</dbReference>
<organism evidence="1 2">
    <name type="scientific">Cylicostephanus goldi</name>
    <name type="common">Nematode worm</name>
    <dbReference type="NCBI Taxonomy" id="71465"/>
    <lineage>
        <taxon>Eukaryota</taxon>
        <taxon>Metazoa</taxon>
        <taxon>Ecdysozoa</taxon>
        <taxon>Nematoda</taxon>
        <taxon>Chromadorea</taxon>
        <taxon>Rhabditida</taxon>
        <taxon>Rhabditina</taxon>
        <taxon>Rhabditomorpha</taxon>
        <taxon>Strongyloidea</taxon>
        <taxon>Strongylidae</taxon>
        <taxon>Cylicostephanus</taxon>
    </lineage>
</organism>
<sequence>MRIEGENRLADWHDKEVPSQADTCGEAETDLSYRFHGTRRFEEHHTKQLVPKGPCDDEPIRPISTYPTYVKLATLHANALRFAEMRGEGVVKRRFKVVRKYNNDRDSYMSEKTPIDHVWRKEIFIDFLNKKTQRSDDEEEMDVT</sequence>
<accession>A0A3P7MXI1</accession>
<evidence type="ECO:0000313" key="2">
    <source>
        <dbReference type="Proteomes" id="UP000271889"/>
    </source>
</evidence>
<proteinExistence type="predicted"/>
<evidence type="ECO:0000313" key="1">
    <source>
        <dbReference type="EMBL" id="VDN28753.1"/>
    </source>
</evidence>
<reference evidence="1 2" key="1">
    <citation type="submission" date="2018-11" db="EMBL/GenBank/DDBJ databases">
        <authorList>
            <consortium name="Pathogen Informatics"/>
        </authorList>
    </citation>
    <scope>NUCLEOTIDE SEQUENCE [LARGE SCALE GENOMIC DNA]</scope>
</reference>
<dbReference type="EMBL" id="UYRV01114200">
    <property type="protein sequence ID" value="VDN28753.1"/>
    <property type="molecule type" value="Genomic_DNA"/>
</dbReference>
<dbReference type="AlphaFoldDB" id="A0A3P7MXI1"/>
<keyword evidence="2" id="KW-1185">Reference proteome</keyword>